<accession>A0A7M1QVX6</accession>
<organism evidence="1 2">
    <name type="scientific">Trueperella pecoris</name>
    <dbReference type="NCBI Taxonomy" id="2733571"/>
    <lineage>
        <taxon>Bacteria</taxon>
        <taxon>Bacillati</taxon>
        <taxon>Actinomycetota</taxon>
        <taxon>Actinomycetes</taxon>
        <taxon>Actinomycetales</taxon>
        <taxon>Actinomycetaceae</taxon>
        <taxon>Trueperella</taxon>
    </lineage>
</organism>
<dbReference type="RefSeq" id="WP_193326943.1">
    <property type="nucleotide sequence ID" value="NZ_CP053291.1"/>
</dbReference>
<sequence length="228" mass="25210">MWINKYERDLILGLAGVLVLFFVISATFSAFATDRVQVSFFSSNWIGEIRAATEEKTVWNSVAGVFSFMPLASGFLAGYYTAQVRAYLGAGMTRMQVFMRLTRLALLVVGLLTTLIAIFWGVSSFVKKPELTGVNLTSLAMIPLWLAATYMATMCVVALFLRFVWWKVVIGSVVVMNSVIGLTLALTSVHGWQVHLNSEAVAMAVLLAALLCWISTWALIRELPIRRG</sequence>
<dbReference type="Proteomes" id="UP000595053">
    <property type="component" value="Chromosome"/>
</dbReference>
<name>A0A7M1QVX6_9ACTO</name>
<reference evidence="1 2" key="1">
    <citation type="submission" date="2020-10" db="EMBL/GenBank/DDBJ databases">
        <title>Trueperella pecoris sp. nov. isolated from bovine and porcine specimens.</title>
        <authorList>
            <person name="Schoenecker L."/>
            <person name="Schnydrig P."/>
            <person name="Brodard I."/>
            <person name="Thomann A."/>
            <person name="Hemphill A."/>
            <person name="Rodriguez-Campos S."/>
            <person name="Perreten V."/>
            <person name="Jores J."/>
            <person name="Kittl S."/>
        </authorList>
    </citation>
    <scope>NUCLEOTIDE SEQUENCE [LARGE SCALE GENOMIC DNA]</scope>
    <source>
        <strain evidence="1 2">15A0121</strain>
    </source>
</reference>
<gene>
    <name evidence="1" type="ORF">INS88_08615</name>
</gene>
<keyword evidence="2" id="KW-1185">Reference proteome</keyword>
<dbReference type="AlphaFoldDB" id="A0A7M1QVX6"/>
<accession>A0A8A5U6R2</accession>
<evidence type="ECO:0000313" key="1">
    <source>
        <dbReference type="EMBL" id="QOR45317.1"/>
    </source>
</evidence>
<evidence type="ECO:0000313" key="2">
    <source>
        <dbReference type="Proteomes" id="UP000595053"/>
    </source>
</evidence>
<protein>
    <submittedName>
        <fullName evidence="1">Uncharacterized protein</fullName>
    </submittedName>
</protein>
<dbReference type="EMBL" id="CP063213">
    <property type="protein sequence ID" value="QOR45317.1"/>
    <property type="molecule type" value="Genomic_DNA"/>
</dbReference>
<proteinExistence type="predicted"/>